<dbReference type="InterPro" id="IPR036890">
    <property type="entry name" value="HATPase_C_sf"/>
</dbReference>
<gene>
    <name evidence="8" type="ORF">ENR64_27780</name>
</gene>
<keyword evidence="4" id="KW-0808">Transferase</keyword>
<comment type="caution">
    <text evidence="8">The sequence shown here is derived from an EMBL/GenBank/DDBJ whole genome shotgun (WGS) entry which is preliminary data.</text>
</comment>
<feature type="domain" description="Histidine kinase" evidence="7">
    <location>
        <begin position="1"/>
        <end position="175"/>
    </location>
</feature>
<dbReference type="PRINTS" id="PR00344">
    <property type="entry name" value="BCTRLSENSOR"/>
</dbReference>
<dbReference type="GO" id="GO:0000160">
    <property type="term" value="P:phosphorelay signal transduction system"/>
    <property type="evidence" value="ECO:0007669"/>
    <property type="project" value="UniProtKB-KW"/>
</dbReference>
<dbReference type="Pfam" id="PF02518">
    <property type="entry name" value="HATPase_c"/>
    <property type="match status" value="1"/>
</dbReference>
<dbReference type="EMBL" id="DSRU01000412">
    <property type="protein sequence ID" value="HFN01479.1"/>
    <property type="molecule type" value="Genomic_DNA"/>
</dbReference>
<dbReference type="InterPro" id="IPR004358">
    <property type="entry name" value="Sig_transdc_His_kin-like_C"/>
</dbReference>
<evidence type="ECO:0000259" key="7">
    <source>
        <dbReference type="PROSITE" id="PS50109"/>
    </source>
</evidence>
<dbReference type="SMART" id="SM00387">
    <property type="entry name" value="HATPase_c"/>
    <property type="match status" value="1"/>
</dbReference>
<dbReference type="PROSITE" id="PS50109">
    <property type="entry name" value="HIS_KIN"/>
    <property type="match status" value="1"/>
</dbReference>
<dbReference type="GO" id="GO:0004673">
    <property type="term" value="F:protein histidine kinase activity"/>
    <property type="evidence" value="ECO:0007669"/>
    <property type="project" value="UniProtKB-EC"/>
</dbReference>
<dbReference type="InterPro" id="IPR052162">
    <property type="entry name" value="Sensor_kinase/Photoreceptor"/>
</dbReference>
<evidence type="ECO:0000256" key="5">
    <source>
        <dbReference type="ARBA" id="ARBA00022777"/>
    </source>
</evidence>
<keyword evidence="5" id="KW-0418">Kinase</keyword>
<organism evidence="8">
    <name type="scientific">Oscillatoriales cyanobacterium SpSt-418</name>
    <dbReference type="NCBI Taxonomy" id="2282169"/>
    <lineage>
        <taxon>Bacteria</taxon>
        <taxon>Bacillati</taxon>
        <taxon>Cyanobacteriota</taxon>
        <taxon>Cyanophyceae</taxon>
        <taxon>Oscillatoriophycideae</taxon>
        <taxon>Oscillatoriales</taxon>
    </lineage>
</organism>
<dbReference type="PANTHER" id="PTHR43304:SF1">
    <property type="entry name" value="PAC DOMAIN-CONTAINING PROTEIN"/>
    <property type="match status" value="1"/>
</dbReference>
<dbReference type="InterPro" id="IPR005467">
    <property type="entry name" value="His_kinase_dom"/>
</dbReference>
<dbReference type="AlphaFoldDB" id="A0A7C3PKS9"/>
<dbReference type="Gene3D" id="3.30.565.10">
    <property type="entry name" value="Histidine kinase-like ATPase, C-terminal domain"/>
    <property type="match status" value="1"/>
</dbReference>
<evidence type="ECO:0000256" key="2">
    <source>
        <dbReference type="ARBA" id="ARBA00012438"/>
    </source>
</evidence>
<keyword evidence="6" id="KW-0902">Two-component regulatory system</keyword>
<dbReference type="InterPro" id="IPR003594">
    <property type="entry name" value="HATPase_dom"/>
</dbReference>
<proteinExistence type="predicted"/>
<evidence type="ECO:0000256" key="6">
    <source>
        <dbReference type="ARBA" id="ARBA00023012"/>
    </source>
</evidence>
<dbReference type="EC" id="2.7.13.3" evidence="2"/>
<evidence type="ECO:0000256" key="4">
    <source>
        <dbReference type="ARBA" id="ARBA00022679"/>
    </source>
</evidence>
<protein>
    <recommendedName>
        <fullName evidence="2">histidine kinase</fullName>
        <ecNumber evidence="2">2.7.13.3</ecNumber>
    </recommendedName>
</protein>
<dbReference type="SUPFAM" id="SSF55874">
    <property type="entry name" value="ATPase domain of HSP90 chaperone/DNA topoisomerase II/histidine kinase"/>
    <property type="match status" value="1"/>
</dbReference>
<name>A0A7C3PKS9_9CYAN</name>
<accession>A0A7C3PKS9</accession>
<reference evidence="8" key="1">
    <citation type="journal article" date="2020" name="mSystems">
        <title>Genome- and Community-Level Interaction Insights into Carbon Utilization and Element Cycling Functions of Hydrothermarchaeota in Hydrothermal Sediment.</title>
        <authorList>
            <person name="Zhou Z."/>
            <person name="Liu Y."/>
            <person name="Xu W."/>
            <person name="Pan J."/>
            <person name="Luo Z.H."/>
            <person name="Li M."/>
        </authorList>
    </citation>
    <scope>NUCLEOTIDE SEQUENCE [LARGE SCALE GENOMIC DNA]</scope>
    <source>
        <strain evidence="8">SpSt-418</strain>
    </source>
</reference>
<keyword evidence="3" id="KW-0597">Phosphoprotein</keyword>
<dbReference type="PANTHER" id="PTHR43304">
    <property type="entry name" value="PHYTOCHROME-LIKE PROTEIN CPH1"/>
    <property type="match status" value="1"/>
</dbReference>
<evidence type="ECO:0000256" key="3">
    <source>
        <dbReference type="ARBA" id="ARBA00022553"/>
    </source>
</evidence>
<dbReference type="FunFam" id="3.30.565.10:FF:000006">
    <property type="entry name" value="Sensor histidine kinase WalK"/>
    <property type="match status" value="1"/>
</dbReference>
<sequence length="180" mass="19973">MSILRIAVLDYSRLTRTQIHLQPTDLDTIVDEALSQLVGQLEETQAQVQVASPLPVVLAHRSMLIQTMTNLVSNAIKFTVPNTQPQVNIFATHKQQNNQDWIQLWVVDNGIGIAPEHQERIFRVFERLHGAERYPGTGIGLAIVRKGLERMGGQVGVESQLGQGSRFWIALPSAISSVTT</sequence>
<evidence type="ECO:0000313" key="8">
    <source>
        <dbReference type="EMBL" id="HFN01479.1"/>
    </source>
</evidence>
<comment type="catalytic activity">
    <reaction evidence="1">
        <text>ATP + protein L-histidine = ADP + protein N-phospho-L-histidine.</text>
        <dbReference type="EC" id="2.7.13.3"/>
    </reaction>
</comment>
<evidence type="ECO:0000256" key="1">
    <source>
        <dbReference type="ARBA" id="ARBA00000085"/>
    </source>
</evidence>